<keyword evidence="3" id="KW-1185">Reference proteome</keyword>
<dbReference type="InterPro" id="IPR029063">
    <property type="entry name" value="SAM-dependent_MTases_sf"/>
</dbReference>
<dbReference type="Gene3D" id="3.40.50.150">
    <property type="entry name" value="Vaccinia Virus protein VP39"/>
    <property type="match status" value="1"/>
</dbReference>
<dbReference type="SUPFAM" id="SSF53335">
    <property type="entry name" value="S-adenosyl-L-methionine-dependent methyltransferases"/>
    <property type="match status" value="1"/>
</dbReference>
<sequence>MSPPSTIDWSLADGHGYVFHRSHIAACRLNLQHYLWKEALGFTIYPSIHRTLSPNSVVADVATGTAAWLLDVARDFPQARLHGFDNDVRQAPHQRWLPENVSVRHWDIFDDLPLDLVGKFDFVHVRLLVLVLKGNNQAFIGKLLKMLRPGGYLQWDELDCVHMHVKGAAAERAPALTQIRKMSWANGRYDWTVRIGEFLREAGFRDVETRGVGDAESLVRAFHEQHLLTMTEFAESLVRMGEGEGARKLFGLIEQGEREAEEGAALCIPRVVCVARKEGGD</sequence>
<accession>A0A5N6K3I4</accession>
<dbReference type="AlphaFoldDB" id="A0A5N6K3I4"/>
<comment type="caution">
    <text evidence="2">The sequence shown here is derived from an EMBL/GenBank/DDBJ whole genome shotgun (WGS) entry which is preliminary data.</text>
</comment>
<protein>
    <recommendedName>
        <fullName evidence="1">Methyltransferase domain-containing protein</fullName>
    </recommendedName>
</protein>
<evidence type="ECO:0000313" key="3">
    <source>
        <dbReference type="Proteomes" id="UP000326757"/>
    </source>
</evidence>
<dbReference type="CDD" id="cd02440">
    <property type="entry name" value="AdoMet_MTases"/>
    <property type="match status" value="1"/>
</dbReference>
<dbReference type="Pfam" id="PF13649">
    <property type="entry name" value="Methyltransf_25"/>
    <property type="match status" value="1"/>
</dbReference>
<proteinExistence type="predicted"/>
<reference evidence="2 3" key="1">
    <citation type="submission" date="2019-06" db="EMBL/GenBank/DDBJ databases">
        <title>Genome Sequence of the Brown Rot Fungal Pathogen Monilinia laxa.</title>
        <authorList>
            <person name="De Miccolis Angelini R.M."/>
            <person name="Landi L."/>
            <person name="Abate D."/>
            <person name="Pollastro S."/>
            <person name="Romanazzi G."/>
            <person name="Faretra F."/>
        </authorList>
    </citation>
    <scope>NUCLEOTIDE SEQUENCE [LARGE SCALE GENOMIC DNA]</scope>
    <source>
        <strain evidence="2 3">Mlax316</strain>
    </source>
</reference>
<feature type="domain" description="Methyltransferase" evidence="1">
    <location>
        <begin position="58"/>
        <end position="151"/>
    </location>
</feature>
<evidence type="ECO:0000259" key="1">
    <source>
        <dbReference type="Pfam" id="PF13649"/>
    </source>
</evidence>
<dbReference type="InterPro" id="IPR041698">
    <property type="entry name" value="Methyltransf_25"/>
</dbReference>
<dbReference type="Proteomes" id="UP000326757">
    <property type="component" value="Unassembled WGS sequence"/>
</dbReference>
<dbReference type="OrthoDB" id="417697at2759"/>
<name>A0A5N6K3I4_MONLA</name>
<dbReference type="EMBL" id="VIGI01000008">
    <property type="protein sequence ID" value="KAB8296938.1"/>
    <property type="molecule type" value="Genomic_DNA"/>
</dbReference>
<gene>
    <name evidence="2" type="ORF">EYC80_002346</name>
</gene>
<organism evidence="2 3">
    <name type="scientific">Monilinia laxa</name>
    <name type="common">Brown rot fungus</name>
    <name type="synonym">Sclerotinia laxa</name>
    <dbReference type="NCBI Taxonomy" id="61186"/>
    <lineage>
        <taxon>Eukaryota</taxon>
        <taxon>Fungi</taxon>
        <taxon>Dikarya</taxon>
        <taxon>Ascomycota</taxon>
        <taxon>Pezizomycotina</taxon>
        <taxon>Leotiomycetes</taxon>
        <taxon>Helotiales</taxon>
        <taxon>Sclerotiniaceae</taxon>
        <taxon>Monilinia</taxon>
    </lineage>
</organism>
<evidence type="ECO:0000313" key="2">
    <source>
        <dbReference type="EMBL" id="KAB8296938.1"/>
    </source>
</evidence>